<evidence type="ECO:0000313" key="4">
    <source>
        <dbReference type="EMBL" id="KIO24183.1"/>
    </source>
</evidence>
<feature type="domain" description="Thioredoxin" evidence="3">
    <location>
        <begin position="24"/>
        <end position="117"/>
    </location>
</feature>
<evidence type="ECO:0000256" key="2">
    <source>
        <dbReference type="SAM" id="MobiDB-lite"/>
    </source>
</evidence>
<dbReference type="Gene3D" id="3.40.30.10">
    <property type="entry name" value="Glutaredoxin"/>
    <property type="match status" value="1"/>
</dbReference>
<dbReference type="GO" id="GO:0005829">
    <property type="term" value="C:cytosol"/>
    <property type="evidence" value="ECO:0007669"/>
    <property type="project" value="TreeGrafter"/>
</dbReference>
<feature type="region of interest" description="Disordered" evidence="2">
    <location>
        <begin position="1"/>
        <end position="20"/>
    </location>
</feature>
<dbReference type="STRING" id="1051891.A0A0C3KRV7"/>
<reference evidence="4 5" key="1">
    <citation type="submission" date="2014-04" db="EMBL/GenBank/DDBJ databases">
        <authorList>
            <consortium name="DOE Joint Genome Institute"/>
            <person name="Kuo A."/>
            <person name="Girlanda M."/>
            <person name="Perotto S."/>
            <person name="Kohler A."/>
            <person name="Nagy L.G."/>
            <person name="Floudas D."/>
            <person name="Copeland A."/>
            <person name="Barry K.W."/>
            <person name="Cichocki N."/>
            <person name="Veneault-Fourrey C."/>
            <person name="LaButti K."/>
            <person name="Lindquist E.A."/>
            <person name="Lipzen A."/>
            <person name="Lundell T."/>
            <person name="Morin E."/>
            <person name="Murat C."/>
            <person name="Sun H."/>
            <person name="Tunlid A."/>
            <person name="Henrissat B."/>
            <person name="Grigoriev I.V."/>
            <person name="Hibbett D.S."/>
            <person name="Martin F."/>
            <person name="Nordberg H.P."/>
            <person name="Cantor M.N."/>
            <person name="Hua S.X."/>
        </authorList>
    </citation>
    <scope>NUCLEOTIDE SEQUENCE [LARGE SCALE GENOMIC DNA]</scope>
    <source>
        <strain evidence="4 5">MUT 4182</strain>
    </source>
</reference>
<name>A0A0C3KRV7_9AGAM</name>
<dbReference type="PANTHER" id="PTHR12452:SF0">
    <property type="entry name" value="THIOREDOXIN DOMAIN-CONTAINING PROTEIN 17"/>
    <property type="match status" value="1"/>
</dbReference>
<organism evidence="4 5">
    <name type="scientific">Tulasnella calospora MUT 4182</name>
    <dbReference type="NCBI Taxonomy" id="1051891"/>
    <lineage>
        <taxon>Eukaryota</taxon>
        <taxon>Fungi</taxon>
        <taxon>Dikarya</taxon>
        <taxon>Basidiomycota</taxon>
        <taxon>Agaricomycotina</taxon>
        <taxon>Agaricomycetes</taxon>
        <taxon>Cantharellales</taxon>
        <taxon>Tulasnellaceae</taxon>
        <taxon>Tulasnella</taxon>
    </lineage>
</organism>
<accession>A0A0C3KRV7</accession>
<dbReference type="SUPFAM" id="SSF52833">
    <property type="entry name" value="Thioredoxin-like"/>
    <property type="match status" value="1"/>
</dbReference>
<dbReference type="Proteomes" id="UP000054248">
    <property type="component" value="Unassembled WGS sequence"/>
</dbReference>
<protein>
    <recommendedName>
        <fullName evidence="3">Thioredoxin domain-containing protein</fullName>
    </recommendedName>
</protein>
<evidence type="ECO:0000259" key="3">
    <source>
        <dbReference type="Pfam" id="PF06110"/>
    </source>
</evidence>
<dbReference type="Pfam" id="PF06110">
    <property type="entry name" value="TXD17-like_Trx"/>
    <property type="match status" value="1"/>
</dbReference>
<dbReference type="OrthoDB" id="78947at2759"/>
<reference evidence="5" key="2">
    <citation type="submission" date="2015-01" db="EMBL/GenBank/DDBJ databases">
        <title>Evolutionary Origins and Diversification of the Mycorrhizal Mutualists.</title>
        <authorList>
            <consortium name="DOE Joint Genome Institute"/>
            <consortium name="Mycorrhizal Genomics Consortium"/>
            <person name="Kohler A."/>
            <person name="Kuo A."/>
            <person name="Nagy L.G."/>
            <person name="Floudas D."/>
            <person name="Copeland A."/>
            <person name="Barry K.W."/>
            <person name="Cichocki N."/>
            <person name="Veneault-Fourrey C."/>
            <person name="LaButti K."/>
            <person name="Lindquist E.A."/>
            <person name="Lipzen A."/>
            <person name="Lundell T."/>
            <person name="Morin E."/>
            <person name="Murat C."/>
            <person name="Riley R."/>
            <person name="Ohm R."/>
            <person name="Sun H."/>
            <person name="Tunlid A."/>
            <person name="Henrissat B."/>
            <person name="Grigoriev I.V."/>
            <person name="Hibbett D.S."/>
            <person name="Martin F."/>
        </authorList>
    </citation>
    <scope>NUCLEOTIDE SEQUENCE [LARGE SCALE GENOMIC DNA]</scope>
    <source>
        <strain evidence="5">MUT 4182</strain>
    </source>
</reference>
<evidence type="ECO:0000256" key="1">
    <source>
        <dbReference type="ARBA" id="ARBA00008987"/>
    </source>
</evidence>
<dbReference type="InterPro" id="IPR036249">
    <property type="entry name" value="Thioredoxin-like_sf"/>
</dbReference>
<dbReference type="GO" id="GO:0047134">
    <property type="term" value="F:protein-disulfide reductase [NAD(P)H] activity"/>
    <property type="evidence" value="ECO:0007669"/>
    <property type="project" value="InterPro"/>
</dbReference>
<proteinExistence type="inferred from homology"/>
<dbReference type="HOGENOM" id="CLU_120161_2_1_1"/>
<dbReference type="EMBL" id="KN823066">
    <property type="protein sequence ID" value="KIO24183.1"/>
    <property type="molecule type" value="Genomic_DNA"/>
</dbReference>
<comment type="similarity">
    <text evidence="1">Belongs to the thioredoxin family.</text>
</comment>
<dbReference type="AlphaFoldDB" id="A0A0C3KRV7"/>
<dbReference type="InterPro" id="IPR010357">
    <property type="entry name" value="TXNDC17_dom"/>
</dbReference>
<dbReference type="InterPro" id="IPR045108">
    <property type="entry name" value="TXNDC17-like"/>
</dbReference>
<keyword evidence="5" id="KW-1185">Reference proteome</keyword>
<gene>
    <name evidence="4" type="ORF">M407DRAFT_103175</name>
</gene>
<dbReference type="PANTHER" id="PTHR12452">
    <property type="entry name" value="42-9-9 PROTEIN-RELATED"/>
    <property type="match status" value="1"/>
</dbReference>
<sequence>MPLTTAEDYPSPSGSAASPAPSKTILIFYSSIVDGKLWCPDCRAVDGLIKSTFDNEGTDWHGVIIYVGDRPTWRDSQNKFRKEWGVSSIPTLIRLDSEGKEISRLVESAITESSLKKFLEPST</sequence>
<evidence type="ECO:0000313" key="5">
    <source>
        <dbReference type="Proteomes" id="UP000054248"/>
    </source>
</evidence>
<feature type="compositionally biased region" description="Low complexity" evidence="2">
    <location>
        <begin position="10"/>
        <end position="20"/>
    </location>
</feature>